<accession>A0ABQ9MVT4</accession>
<dbReference type="PANTHER" id="PTHR10579">
    <property type="entry name" value="CALCIUM-ACTIVATED CHLORIDE CHANNEL REGULATOR"/>
    <property type="match status" value="1"/>
</dbReference>
<comment type="caution">
    <text evidence="2">The sequence shown here is derived from an EMBL/GenBank/DDBJ whole genome shotgun (WGS) entry which is preliminary data.</text>
</comment>
<dbReference type="Proteomes" id="UP001174677">
    <property type="component" value="Chromosome 3"/>
</dbReference>
<dbReference type="InterPro" id="IPR032838">
    <property type="entry name" value="Vwaint_dom"/>
</dbReference>
<dbReference type="PROSITE" id="PS50234">
    <property type="entry name" value="VWFA"/>
    <property type="match status" value="1"/>
</dbReference>
<feature type="domain" description="VWFA" evidence="1">
    <location>
        <begin position="58"/>
        <end position="233"/>
    </location>
</feature>
<dbReference type="SUPFAM" id="SSF53300">
    <property type="entry name" value="vWA-like"/>
    <property type="match status" value="1"/>
</dbReference>
<protein>
    <recommendedName>
        <fullName evidence="1">VWFA domain-containing protein</fullName>
    </recommendedName>
</protein>
<dbReference type="EMBL" id="JARPOI010000003">
    <property type="protein sequence ID" value="KAJ9184402.1"/>
    <property type="molecule type" value="Genomic_DNA"/>
</dbReference>
<dbReference type="PANTHER" id="PTHR10579:SF129">
    <property type="entry name" value="OS01G0640200 PROTEIN"/>
    <property type="match status" value="1"/>
</dbReference>
<dbReference type="Gene3D" id="3.40.50.410">
    <property type="entry name" value="von Willebrand factor, type A domain"/>
    <property type="match status" value="1"/>
</dbReference>
<sequence length="506" mass="55924">MRFNDDEQIFIPQDSAVVPGRVQLISINNNMVPLEESKLRVMLEITGRDSSHDRPGLDLVAVLDVSGNMAGAKIAKAKTAMLFMIKKLSSIDRFSLVTFSGDAIRLCPLRQISENSRKELENLINGLKASGNTNITAGLQTGLKVINDRSLRRGRSVGIMLLSDGEQNTGGDAAQVPIGKVPVHTFGFGKNHQSKVLKAIADNSIEGTFSEVQNTANLSIAFSQCLAGLLTRVVEDLKLTITRCGDESKIQQVIAGSYPQSKNDTTGSRTVTFGSLYAKEVRKVIVDLLLSPAEQERGAGVLEISYSYRFQGKTFQAPPAILTVCRTRKSADQQERSEVKIEETRLLTASTIKEAREMADINELRNARYMLFESHISLEDADVESNPLVKMLKSEQQQLLQLMKSQKIYEKQGRPFALSSETSHDRQRFAARGDVESLRLFATPRMDKYLKQAKSFDEDPSKPLPSVDEDEKEELAANPLAPIAGAISFYLQLAMKSLQAIEKIIN</sequence>
<dbReference type="SMART" id="SM00327">
    <property type="entry name" value="VWA"/>
    <property type="match status" value="1"/>
</dbReference>
<organism evidence="2 3">
    <name type="scientific">Hevea brasiliensis</name>
    <name type="common">Para rubber tree</name>
    <name type="synonym">Siphonia brasiliensis</name>
    <dbReference type="NCBI Taxonomy" id="3981"/>
    <lineage>
        <taxon>Eukaryota</taxon>
        <taxon>Viridiplantae</taxon>
        <taxon>Streptophyta</taxon>
        <taxon>Embryophyta</taxon>
        <taxon>Tracheophyta</taxon>
        <taxon>Spermatophyta</taxon>
        <taxon>Magnoliopsida</taxon>
        <taxon>eudicotyledons</taxon>
        <taxon>Gunneridae</taxon>
        <taxon>Pentapetalae</taxon>
        <taxon>rosids</taxon>
        <taxon>fabids</taxon>
        <taxon>Malpighiales</taxon>
        <taxon>Euphorbiaceae</taxon>
        <taxon>Crotonoideae</taxon>
        <taxon>Micrandreae</taxon>
        <taxon>Hevea</taxon>
    </lineage>
</organism>
<dbReference type="Pfam" id="PF00092">
    <property type="entry name" value="VWA"/>
    <property type="match status" value="1"/>
</dbReference>
<dbReference type="Pfam" id="PF14624">
    <property type="entry name" value="Vwaint"/>
    <property type="match status" value="1"/>
</dbReference>
<reference evidence="2" key="1">
    <citation type="journal article" date="2023" name="Plant Biotechnol. J.">
        <title>Chromosome-level wild Hevea brasiliensis genome provides new tools for genomic-assisted breeding and valuable loci to elevate rubber yield.</title>
        <authorList>
            <person name="Cheng H."/>
            <person name="Song X."/>
            <person name="Hu Y."/>
            <person name="Wu T."/>
            <person name="Yang Q."/>
            <person name="An Z."/>
            <person name="Feng S."/>
            <person name="Deng Z."/>
            <person name="Wu W."/>
            <person name="Zeng X."/>
            <person name="Tu M."/>
            <person name="Wang X."/>
            <person name="Huang H."/>
        </authorList>
    </citation>
    <scope>NUCLEOTIDE SEQUENCE</scope>
    <source>
        <strain evidence="2">MT/VB/25A 57/8</strain>
    </source>
</reference>
<dbReference type="InterPro" id="IPR051266">
    <property type="entry name" value="CLCR"/>
</dbReference>
<keyword evidence="3" id="KW-1185">Reference proteome</keyword>
<gene>
    <name evidence="2" type="ORF">P3X46_004132</name>
</gene>
<name>A0ABQ9MVT4_HEVBR</name>
<dbReference type="InterPro" id="IPR036465">
    <property type="entry name" value="vWFA_dom_sf"/>
</dbReference>
<evidence type="ECO:0000313" key="3">
    <source>
        <dbReference type="Proteomes" id="UP001174677"/>
    </source>
</evidence>
<dbReference type="InterPro" id="IPR002035">
    <property type="entry name" value="VWF_A"/>
</dbReference>
<evidence type="ECO:0000313" key="2">
    <source>
        <dbReference type="EMBL" id="KAJ9184402.1"/>
    </source>
</evidence>
<proteinExistence type="predicted"/>
<evidence type="ECO:0000259" key="1">
    <source>
        <dbReference type="PROSITE" id="PS50234"/>
    </source>
</evidence>